<protein>
    <submittedName>
        <fullName evidence="1">Uncharacterized protein</fullName>
    </submittedName>
</protein>
<name>A0AAE0BJ52_9CHLO</name>
<evidence type="ECO:0000313" key="2">
    <source>
        <dbReference type="Proteomes" id="UP001190700"/>
    </source>
</evidence>
<dbReference type="Proteomes" id="UP001190700">
    <property type="component" value="Unassembled WGS sequence"/>
</dbReference>
<dbReference type="InterPro" id="IPR014710">
    <property type="entry name" value="RmlC-like_jellyroll"/>
</dbReference>
<sequence>MSGMSGLTRQQSRAKIFGSISSKVGAVNAAKVASSPSDLRTLQKSPVSRTFQEVASLTEAFSWLPFLAGLDPVTQRNLCYGLRLQHLEAGEHIFLGEKLDTSATERFTKNRVLPKQLFLLILSGKAEFVKEGFKKRRKLTEVASLPPNPKNVNSGSRRVAAGSKFYLHSLNCRVAAGSKFYLHSLNCDTN</sequence>
<evidence type="ECO:0000313" key="1">
    <source>
        <dbReference type="EMBL" id="KAK3236853.1"/>
    </source>
</evidence>
<dbReference type="AlphaFoldDB" id="A0AAE0BJ52"/>
<gene>
    <name evidence="1" type="ORF">CYMTET_53032</name>
</gene>
<dbReference type="Gene3D" id="2.60.120.10">
    <property type="entry name" value="Jelly Rolls"/>
    <property type="match status" value="1"/>
</dbReference>
<proteinExistence type="predicted"/>
<keyword evidence="2" id="KW-1185">Reference proteome</keyword>
<reference evidence="1 2" key="1">
    <citation type="journal article" date="2015" name="Genome Biol. Evol.">
        <title>Comparative Genomics of a Bacterivorous Green Alga Reveals Evolutionary Causalities and Consequences of Phago-Mixotrophic Mode of Nutrition.</title>
        <authorList>
            <person name="Burns J.A."/>
            <person name="Paasch A."/>
            <person name="Narechania A."/>
            <person name="Kim E."/>
        </authorList>
    </citation>
    <scope>NUCLEOTIDE SEQUENCE [LARGE SCALE GENOMIC DNA]</scope>
    <source>
        <strain evidence="1 2">PLY_AMNH</strain>
    </source>
</reference>
<organism evidence="1 2">
    <name type="scientific">Cymbomonas tetramitiformis</name>
    <dbReference type="NCBI Taxonomy" id="36881"/>
    <lineage>
        <taxon>Eukaryota</taxon>
        <taxon>Viridiplantae</taxon>
        <taxon>Chlorophyta</taxon>
        <taxon>Pyramimonadophyceae</taxon>
        <taxon>Pyramimonadales</taxon>
        <taxon>Pyramimonadaceae</taxon>
        <taxon>Cymbomonas</taxon>
    </lineage>
</organism>
<comment type="caution">
    <text evidence="1">The sequence shown here is derived from an EMBL/GenBank/DDBJ whole genome shotgun (WGS) entry which is preliminary data.</text>
</comment>
<accession>A0AAE0BJ52</accession>
<dbReference type="EMBL" id="LGRX02034811">
    <property type="protein sequence ID" value="KAK3236853.1"/>
    <property type="molecule type" value="Genomic_DNA"/>
</dbReference>